<dbReference type="EMBL" id="CADCWN010000015">
    <property type="protein sequence ID" value="CAA9549429.1"/>
    <property type="molecule type" value="Genomic_DNA"/>
</dbReference>
<evidence type="ECO:0000313" key="1">
    <source>
        <dbReference type="EMBL" id="CAA9549429.1"/>
    </source>
</evidence>
<sequence length="117" mass="12893">MRERPGACGDWTAREVVCHSTGWEAETLHRSREVRANPTSPGRTYNDDLFNAAQVAARRGRGWIAALADLAVTHPALIAFLGTITSEEAARDGRFAEWAHGRASDFAEHGAQLRAWH</sequence>
<dbReference type="AlphaFoldDB" id="A0A6J4UI31"/>
<organism evidence="1">
    <name type="scientific">uncultured Thermomicrobiales bacterium</name>
    <dbReference type="NCBI Taxonomy" id="1645740"/>
    <lineage>
        <taxon>Bacteria</taxon>
        <taxon>Pseudomonadati</taxon>
        <taxon>Thermomicrobiota</taxon>
        <taxon>Thermomicrobia</taxon>
        <taxon>Thermomicrobiales</taxon>
        <taxon>environmental samples</taxon>
    </lineage>
</organism>
<dbReference type="SUPFAM" id="SSF109854">
    <property type="entry name" value="DinB/YfiT-like putative metalloenzymes"/>
    <property type="match status" value="1"/>
</dbReference>
<proteinExistence type="predicted"/>
<protein>
    <submittedName>
        <fullName evidence="1">Uncharacterized protein</fullName>
    </submittedName>
</protein>
<dbReference type="Gene3D" id="1.20.120.450">
    <property type="entry name" value="dinb family like domain"/>
    <property type="match status" value="1"/>
</dbReference>
<reference evidence="1" key="1">
    <citation type="submission" date="2020-02" db="EMBL/GenBank/DDBJ databases">
        <authorList>
            <person name="Meier V. D."/>
        </authorList>
    </citation>
    <scope>NUCLEOTIDE SEQUENCE</scope>
    <source>
        <strain evidence="1">AVDCRST_MAG18</strain>
    </source>
</reference>
<name>A0A6J4UI31_9BACT</name>
<dbReference type="InterPro" id="IPR034660">
    <property type="entry name" value="DinB/YfiT-like"/>
</dbReference>
<gene>
    <name evidence="1" type="ORF">AVDCRST_MAG18-175</name>
</gene>
<accession>A0A6J4UI31</accession>